<dbReference type="Gene3D" id="3.30.1490.120">
    <property type="entry name" value="RNA polymerase Rpb7-like, N-terminal domain"/>
    <property type="match status" value="1"/>
</dbReference>
<organism evidence="3 4">
    <name type="scientific">Lymphocystis disease virus 3</name>
    <dbReference type="NCBI Taxonomy" id="2560566"/>
    <lineage>
        <taxon>Viruses</taxon>
        <taxon>Varidnaviria</taxon>
        <taxon>Bamfordvirae</taxon>
        <taxon>Nucleocytoviricota</taxon>
        <taxon>Megaviricetes</taxon>
        <taxon>Pimascovirales</taxon>
        <taxon>Pimascovirales incertae sedis</taxon>
        <taxon>Iridoviridae</taxon>
        <taxon>Alphairidovirinae</taxon>
        <taxon>Lymphocystivirus</taxon>
        <taxon>Lymphocystivirus sparus1</taxon>
    </lineage>
</organism>
<keyword evidence="4" id="KW-1185">Reference proteome</keyword>
<dbReference type="Proteomes" id="UP000149121">
    <property type="component" value="Segment"/>
</dbReference>
<gene>
    <name evidence="3" type="ORF">LCDVSa121R</name>
</gene>
<evidence type="ECO:0000313" key="4">
    <source>
        <dbReference type="Proteomes" id="UP000149121"/>
    </source>
</evidence>
<evidence type="ECO:0000256" key="1">
    <source>
        <dbReference type="ARBA" id="ARBA00022478"/>
    </source>
</evidence>
<evidence type="ECO:0000313" key="3">
    <source>
        <dbReference type="EMBL" id="AOC55205.1"/>
    </source>
</evidence>
<dbReference type="EMBL" id="KX643370">
    <property type="protein sequence ID" value="AOC55205.1"/>
    <property type="molecule type" value="Genomic_DNA"/>
</dbReference>
<keyword evidence="1" id="KW-0240">DNA-directed RNA polymerase</keyword>
<proteinExistence type="predicted"/>
<evidence type="ECO:0000256" key="2">
    <source>
        <dbReference type="ARBA" id="ARBA00023163"/>
    </source>
</evidence>
<name>A0A1B2RW35_9VIRU</name>
<dbReference type="InterPro" id="IPR036898">
    <property type="entry name" value="RNA_pol_Rpb7-like_N_sf"/>
</dbReference>
<sequence length="156" mass="17881">MIISETIHLKPSDMKGDFNRVCLDYLKSKRKNKIYKPVGYILDIIRIVSASFIVCEGSTLTVKVNYEISAVKPCDLTNFYPIVKLLEAGIFVQLDYAHVLIVGGVLKNKTYVFECCKFSFYDRISFKPLAYRLKKYKGNYVYAVVANHICKQAIDD</sequence>
<reference evidence="3 4" key="1">
    <citation type="journal article" date="2016" name="J. Virol.">
        <title>Concurrence of Iridovirus, Polyomavirus, and a Unique Member of a New Group of Fish Papillomaviruses in Lymphocystis Disease-Affected Gilthead Sea Bream.</title>
        <authorList>
            <person name="Lopez-Bueno A."/>
            <person name="Mavian C."/>
            <person name="Labella A.M."/>
            <person name="Castro D."/>
            <person name="Borrego J.J."/>
            <person name="Alcami A."/>
            <person name="Alejo A."/>
        </authorList>
    </citation>
    <scope>NUCLEOTIDE SEQUENCE [LARGE SCALE GENOMIC DNA]</scope>
    <source>
        <strain evidence="3">SA9</strain>
    </source>
</reference>
<protein>
    <submittedName>
        <fullName evidence="3">Uncharacterized protein</fullName>
    </submittedName>
</protein>
<dbReference type="GO" id="GO:0000428">
    <property type="term" value="C:DNA-directed RNA polymerase complex"/>
    <property type="evidence" value="ECO:0007669"/>
    <property type="project" value="UniProtKB-KW"/>
</dbReference>
<accession>A0A1B2RW35</accession>
<dbReference type="OrthoDB" id="20326at10239"/>
<dbReference type="KEGG" id="vg:30902697"/>
<keyword evidence="2" id="KW-0804">Transcription</keyword>
<dbReference type="SUPFAM" id="SSF88798">
    <property type="entry name" value="N-terminal, heterodimerisation domain of RBP7 (RpoE)"/>
    <property type="match status" value="1"/>
</dbReference>